<evidence type="ECO:0000313" key="3">
    <source>
        <dbReference type="Proteomes" id="UP000026961"/>
    </source>
</evidence>
<proteinExistence type="predicted"/>
<reference evidence="2" key="1">
    <citation type="submission" date="2015-04" db="UniProtKB">
        <authorList>
            <consortium name="EnsemblPlants"/>
        </authorList>
    </citation>
    <scope>IDENTIFICATION</scope>
</reference>
<feature type="compositionally biased region" description="Low complexity" evidence="1">
    <location>
        <begin position="1"/>
        <end position="10"/>
    </location>
</feature>
<dbReference type="HOGENOM" id="CLU_2149690_0_0_1"/>
<dbReference type="AlphaFoldDB" id="A0A0D9Z4Z4"/>
<keyword evidence="3" id="KW-1185">Reference proteome</keyword>
<name>A0A0D9Z4Z4_9ORYZ</name>
<reference evidence="2" key="2">
    <citation type="submission" date="2018-05" db="EMBL/GenBank/DDBJ databases">
        <title>OgluRS3 (Oryza glumaepatula Reference Sequence Version 3).</title>
        <authorList>
            <person name="Zhang J."/>
            <person name="Kudrna D."/>
            <person name="Lee S."/>
            <person name="Talag J."/>
            <person name="Welchert J."/>
            <person name="Wing R.A."/>
        </authorList>
    </citation>
    <scope>NUCLEOTIDE SEQUENCE [LARGE SCALE GENOMIC DNA]</scope>
</reference>
<dbReference type="Gramene" id="OGLUM03G11310.1">
    <property type="protein sequence ID" value="OGLUM03G11310.1"/>
    <property type="gene ID" value="OGLUM03G11310"/>
</dbReference>
<organism evidence="2">
    <name type="scientific">Oryza glumipatula</name>
    <dbReference type="NCBI Taxonomy" id="40148"/>
    <lineage>
        <taxon>Eukaryota</taxon>
        <taxon>Viridiplantae</taxon>
        <taxon>Streptophyta</taxon>
        <taxon>Embryophyta</taxon>
        <taxon>Tracheophyta</taxon>
        <taxon>Spermatophyta</taxon>
        <taxon>Magnoliopsida</taxon>
        <taxon>Liliopsida</taxon>
        <taxon>Poales</taxon>
        <taxon>Poaceae</taxon>
        <taxon>BOP clade</taxon>
        <taxon>Oryzoideae</taxon>
        <taxon>Oryzeae</taxon>
        <taxon>Oryzinae</taxon>
        <taxon>Oryza</taxon>
    </lineage>
</organism>
<protein>
    <submittedName>
        <fullName evidence="2">Uncharacterized protein</fullName>
    </submittedName>
</protein>
<feature type="region of interest" description="Disordered" evidence="1">
    <location>
        <begin position="1"/>
        <end position="22"/>
    </location>
</feature>
<evidence type="ECO:0000256" key="1">
    <source>
        <dbReference type="SAM" id="MobiDB-lite"/>
    </source>
</evidence>
<sequence>MGSTGQVVTGCGHGPGGRPFGAVKGTPGWSLVMLVKPGFFQDETMPLLDVWQCDTMTAAKGRTAQRESSDTACRREQLEPLFFDEPFPTEIDGGSTMRVLENFRISQGAAATPD</sequence>
<dbReference type="Proteomes" id="UP000026961">
    <property type="component" value="Chromosome 3"/>
</dbReference>
<dbReference type="EnsemblPlants" id="OGLUM03G11310.1">
    <property type="protein sequence ID" value="OGLUM03G11310.1"/>
    <property type="gene ID" value="OGLUM03G11310"/>
</dbReference>
<accession>A0A0D9Z4Z4</accession>
<evidence type="ECO:0000313" key="2">
    <source>
        <dbReference type="EnsemblPlants" id="OGLUM03G11310.1"/>
    </source>
</evidence>